<evidence type="ECO:0000256" key="6">
    <source>
        <dbReference type="ARBA" id="ARBA00022842"/>
    </source>
</evidence>
<keyword evidence="4 8" id="KW-0479">Metal-binding</keyword>
<proteinExistence type="inferred from homology"/>
<dbReference type="HAMAP" id="MF_00265">
    <property type="entry name" value="VapC_Nob1"/>
    <property type="match status" value="1"/>
</dbReference>
<dbReference type="STRING" id="1437608.GCA_000771645_00854"/>
<evidence type="ECO:0000256" key="7">
    <source>
        <dbReference type="ARBA" id="ARBA00038093"/>
    </source>
</evidence>
<dbReference type="EC" id="3.1.-.-" evidence="8"/>
<dbReference type="Pfam" id="PF01850">
    <property type="entry name" value="PIN"/>
    <property type="match status" value="1"/>
</dbReference>
<sequence>MIILDTNVISEIISKRSPDRNVEDWVIATSLHEMHLTSITIAELLYGLALLPESRRRYRLEHTVLACVDTFQERTLPFDRQAAPYYGSIVATRRKIGRPIGVQDAMIAAIARSRGATLATRNVKDFEHTGVTLVNPWENSESAA</sequence>
<keyword evidence="5 8" id="KW-0378">Hydrolase</keyword>
<dbReference type="InterPro" id="IPR029060">
    <property type="entry name" value="PIN-like_dom_sf"/>
</dbReference>
<dbReference type="InterPro" id="IPR022907">
    <property type="entry name" value="VapC_family"/>
</dbReference>
<comment type="caution">
    <text evidence="10">The sequence shown here is derived from an EMBL/GenBank/DDBJ whole genome shotgun (WGS) entry which is preliminary data.</text>
</comment>
<keyword evidence="11" id="KW-1185">Reference proteome</keyword>
<dbReference type="RefSeq" id="WP_033494564.1">
    <property type="nucleotide sequence ID" value="NZ_JDUU01000018.1"/>
</dbReference>
<feature type="domain" description="PIN" evidence="9">
    <location>
        <begin position="2"/>
        <end position="129"/>
    </location>
</feature>
<reference evidence="10 11" key="1">
    <citation type="submission" date="2014-03" db="EMBL/GenBank/DDBJ databases">
        <title>Genomics of Bifidobacteria.</title>
        <authorList>
            <person name="Ventura M."/>
            <person name="Milani C."/>
            <person name="Lugli G.A."/>
        </authorList>
    </citation>
    <scope>NUCLEOTIDE SEQUENCE [LARGE SCALE GENOMIC DNA]</scope>
    <source>
        <strain evidence="10 11">DSM 23969</strain>
    </source>
</reference>
<dbReference type="GO" id="GO:0016787">
    <property type="term" value="F:hydrolase activity"/>
    <property type="evidence" value="ECO:0007669"/>
    <property type="project" value="UniProtKB-KW"/>
</dbReference>
<dbReference type="InterPro" id="IPR002716">
    <property type="entry name" value="PIN_dom"/>
</dbReference>
<evidence type="ECO:0000256" key="1">
    <source>
        <dbReference type="ARBA" id="ARBA00001946"/>
    </source>
</evidence>
<evidence type="ECO:0000256" key="5">
    <source>
        <dbReference type="ARBA" id="ARBA00022801"/>
    </source>
</evidence>
<comment type="cofactor">
    <cofactor evidence="1 8">
        <name>Mg(2+)</name>
        <dbReference type="ChEBI" id="CHEBI:18420"/>
    </cofactor>
</comment>
<evidence type="ECO:0000256" key="4">
    <source>
        <dbReference type="ARBA" id="ARBA00022723"/>
    </source>
</evidence>
<dbReference type="eggNOG" id="COG1487">
    <property type="taxonomic scope" value="Bacteria"/>
</dbReference>
<dbReference type="GO" id="GO:0090729">
    <property type="term" value="F:toxin activity"/>
    <property type="evidence" value="ECO:0007669"/>
    <property type="project" value="UniProtKB-KW"/>
</dbReference>
<organism evidence="10 11">
    <name type="scientific">Bifidobacterium biavatii DSM 23969</name>
    <dbReference type="NCBI Taxonomy" id="1437608"/>
    <lineage>
        <taxon>Bacteria</taxon>
        <taxon>Bacillati</taxon>
        <taxon>Actinomycetota</taxon>
        <taxon>Actinomycetes</taxon>
        <taxon>Bifidobacteriales</taxon>
        <taxon>Bifidobacteriaceae</taxon>
        <taxon>Bifidobacterium</taxon>
    </lineage>
</organism>
<dbReference type="CDD" id="cd18731">
    <property type="entry name" value="PIN_NgFitB-like"/>
    <property type="match status" value="1"/>
</dbReference>
<keyword evidence="6 8" id="KW-0460">Magnesium</keyword>
<dbReference type="Proteomes" id="UP000029108">
    <property type="component" value="Unassembled WGS sequence"/>
</dbReference>
<evidence type="ECO:0000259" key="9">
    <source>
        <dbReference type="Pfam" id="PF01850"/>
    </source>
</evidence>
<dbReference type="PANTHER" id="PTHR33653">
    <property type="entry name" value="RIBONUCLEASE VAPC2"/>
    <property type="match status" value="1"/>
</dbReference>
<evidence type="ECO:0000313" key="11">
    <source>
        <dbReference type="Proteomes" id="UP000029108"/>
    </source>
</evidence>
<dbReference type="EMBL" id="JGYN01000021">
    <property type="protein sequence ID" value="KFI49705.1"/>
    <property type="molecule type" value="Genomic_DNA"/>
</dbReference>
<keyword evidence="2 8" id="KW-1277">Toxin-antitoxin system</keyword>
<evidence type="ECO:0000256" key="3">
    <source>
        <dbReference type="ARBA" id="ARBA00022722"/>
    </source>
</evidence>
<dbReference type="OrthoDB" id="9804823at2"/>
<keyword evidence="3 8" id="KW-0540">Nuclease</keyword>
<name>A0A086ZT55_9BIFI</name>
<dbReference type="InterPro" id="IPR050556">
    <property type="entry name" value="Type_II_TA_system_RNase"/>
</dbReference>
<dbReference type="GO" id="GO:0000287">
    <property type="term" value="F:magnesium ion binding"/>
    <property type="evidence" value="ECO:0007669"/>
    <property type="project" value="UniProtKB-UniRule"/>
</dbReference>
<comment type="function">
    <text evidence="8">Toxic component of a toxin-antitoxin (TA) system. An RNase.</text>
</comment>
<gene>
    <name evidence="8" type="primary">vapC</name>
    <name evidence="10" type="ORF">BBIA_1240</name>
</gene>
<comment type="similarity">
    <text evidence="7 8">Belongs to the PINc/VapC protein family.</text>
</comment>
<dbReference type="SUPFAM" id="SSF88723">
    <property type="entry name" value="PIN domain-like"/>
    <property type="match status" value="1"/>
</dbReference>
<dbReference type="GO" id="GO:0004540">
    <property type="term" value="F:RNA nuclease activity"/>
    <property type="evidence" value="ECO:0007669"/>
    <property type="project" value="InterPro"/>
</dbReference>
<feature type="binding site" evidence="8">
    <location>
        <position position="104"/>
    </location>
    <ligand>
        <name>Mg(2+)</name>
        <dbReference type="ChEBI" id="CHEBI:18420"/>
    </ligand>
</feature>
<dbReference type="AlphaFoldDB" id="A0A086ZT55"/>
<feature type="binding site" evidence="8">
    <location>
        <position position="5"/>
    </location>
    <ligand>
        <name>Mg(2+)</name>
        <dbReference type="ChEBI" id="CHEBI:18420"/>
    </ligand>
</feature>
<dbReference type="PANTHER" id="PTHR33653:SF1">
    <property type="entry name" value="RIBONUCLEASE VAPC2"/>
    <property type="match status" value="1"/>
</dbReference>
<evidence type="ECO:0000256" key="8">
    <source>
        <dbReference type="HAMAP-Rule" id="MF_00265"/>
    </source>
</evidence>
<accession>A0A086ZT55</accession>
<evidence type="ECO:0000313" key="10">
    <source>
        <dbReference type="EMBL" id="KFI49705.1"/>
    </source>
</evidence>
<protein>
    <recommendedName>
        <fullName evidence="8">Ribonuclease VapC</fullName>
        <shortName evidence="8">RNase VapC</shortName>
        <ecNumber evidence="8">3.1.-.-</ecNumber>
    </recommendedName>
    <alternativeName>
        <fullName evidence="8">Toxin VapC</fullName>
    </alternativeName>
</protein>
<dbReference type="Gene3D" id="3.40.50.1010">
    <property type="entry name" value="5'-nuclease"/>
    <property type="match status" value="1"/>
</dbReference>
<keyword evidence="8" id="KW-0800">Toxin</keyword>
<evidence type="ECO:0000256" key="2">
    <source>
        <dbReference type="ARBA" id="ARBA00022649"/>
    </source>
</evidence>